<dbReference type="AlphaFoldDB" id="A0A1H5TVD9"/>
<protein>
    <submittedName>
        <fullName evidence="3">Uncharacterized protein</fullName>
    </submittedName>
</protein>
<evidence type="ECO:0000256" key="1">
    <source>
        <dbReference type="SAM" id="Coils"/>
    </source>
</evidence>
<dbReference type="Proteomes" id="UP000236728">
    <property type="component" value="Unassembled WGS sequence"/>
</dbReference>
<organism evidence="3 4">
    <name type="scientific">Bryocella elongata</name>
    <dbReference type="NCBI Taxonomy" id="863522"/>
    <lineage>
        <taxon>Bacteria</taxon>
        <taxon>Pseudomonadati</taxon>
        <taxon>Acidobacteriota</taxon>
        <taxon>Terriglobia</taxon>
        <taxon>Terriglobales</taxon>
        <taxon>Acidobacteriaceae</taxon>
        <taxon>Bryocella</taxon>
    </lineage>
</organism>
<name>A0A1H5TVD9_9BACT</name>
<sequence>MRHQAHILATLLLGVLLGGTLAGPPRLRAQAGEGVMSEKEVDALRDAAYEPLGRIAAYVKILDDRQRWIDDLVHGPKHLSTPDDLHDAIDQFAQIADELNDNLDQLAQRHRDVRKALPKLVEATERWSTSLRAAAEDEHFNVVRRIALDAVKDTRQIAVQLKTDQEAYFKAHPEAEKAENDRRNAPHAPTARGEH</sequence>
<feature type="region of interest" description="Disordered" evidence="2">
    <location>
        <begin position="173"/>
        <end position="195"/>
    </location>
</feature>
<dbReference type="OrthoDB" id="117854at2"/>
<keyword evidence="4" id="KW-1185">Reference proteome</keyword>
<dbReference type="EMBL" id="FNVA01000001">
    <property type="protein sequence ID" value="SEF65947.1"/>
    <property type="molecule type" value="Genomic_DNA"/>
</dbReference>
<gene>
    <name evidence="3" type="ORF">SAMN05421819_0728</name>
</gene>
<reference evidence="3 4" key="1">
    <citation type="submission" date="2016-10" db="EMBL/GenBank/DDBJ databases">
        <authorList>
            <person name="de Groot N.N."/>
        </authorList>
    </citation>
    <scope>NUCLEOTIDE SEQUENCE [LARGE SCALE GENOMIC DNA]</scope>
    <source>
        <strain evidence="3 4">DSM 22489</strain>
    </source>
</reference>
<evidence type="ECO:0000256" key="2">
    <source>
        <dbReference type="SAM" id="MobiDB-lite"/>
    </source>
</evidence>
<feature type="coiled-coil region" evidence="1">
    <location>
        <begin position="89"/>
        <end position="116"/>
    </location>
</feature>
<accession>A0A1H5TVD9</accession>
<evidence type="ECO:0000313" key="3">
    <source>
        <dbReference type="EMBL" id="SEF65947.1"/>
    </source>
</evidence>
<feature type="compositionally biased region" description="Basic and acidic residues" evidence="2">
    <location>
        <begin position="173"/>
        <end position="184"/>
    </location>
</feature>
<dbReference type="RefSeq" id="WP_103931621.1">
    <property type="nucleotide sequence ID" value="NZ_FNVA01000001.1"/>
</dbReference>
<evidence type="ECO:0000313" key="4">
    <source>
        <dbReference type="Proteomes" id="UP000236728"/>
    </source>
</evidence>
<proteinExistence type="predicted"/>
<keyword evidence="1" id="KW-0175">Coiled coil</keyword>